<keyword evidence="4" id="KW-1185">Reference proteome</keyword>
<accession>A0A318Y595</accession>
<feature type="compositionally biased region" description="Polar residues" evidence="1">
    <location>
        <begin position="78"/>
        <end position="95"/>
    </location>
</feature>
<name>A0A318Y595_ASPNB</name>
<dbReference type="PANTHER" id="PTHR38790">
    <property type="entry name" value="2EXR DOMAIN-CONTAINING PROTEIN-RELATED"/>
    <property type="match status" value="1"/>
</dbReference>
<dbReference type="Proteomes" id="UP000247647">
    <property type="component" value="Unassembled WGS sequence"/>
</dbReference>
<dbReference type="Pfam" id="PF24864">
    <property type="entry name" value="DUF7730"/>
    <property type="match status" value="1"/>
</dbReference>
<reference evidence="3" key="1">
    <citation type="submission" date="2016-12" db="EMBL/GenBank/DDBJ databases">
        <title>The genomes of Aspergillus section Nigri reveals drivers in fungal speciation.</title>
        <authorList>
            <consortium name="DOE Joint Genome Institute"/>
            <person name="Vesth T.C."/>
            <person name="Nybo J."/>
            <person name="Theobald S."/>
            <person name="Brandl J."/>
            <person name="Frisvad J.C."/>
            <person name="Nielsen K.F."/>
            <person name="Lyhne E.K."/>
            <person name="Kogle M.E."/>
            <person name="Kuo A."/>
            <person name="Riley R."/>
            <person name="Clum A."/>
            <person name="Nolan M."/>
            <person name="Lipzen A."/>
            <person name="Salamov A."/>
            <person name="Henrissat B."/>
            <person name="Wiebenga A."/>
            <person name="De Vries R.P."/>
            <person name="Grigoriev I.V."/>
            <person name="Mortensen U.H."/>
            <person name="Andersen M.R."/>
            <person name="Baker S.E."/>
        </authorList>
    </citation>
    <scope>NUCLEOTIDE SEQUENCE [LARGE SCALE GENOMIC DNA]</scope>
    <source>
        <strain evidence="3">CBS 115656</strain>
    </source>
</reference>
<feature type="region of interest" description="Disordered" evidence="1">
    <location>
        <begin position="46"/>
        <end position="122"/>
    </location>
</feature>
<dbReference type="GeneID" id="37128795"/>
<dbReference type="EMBL" id="KZ821493">
    <property type="protein sequence ID" value="PYH29416.1"/>
    <property type="molecule type" value="Genomic_DNA"/>
</dbReference>
<sequence length="410" mass="47872">MLHSHPPAPRNNRAYARAPRAPRAPRVHRGHFQSALHAQPLVHSQPFSRGQQHHHLNSRGTQSHIYGSQRGRPRGQMYTANFQPSWGAPNSNGAPSRSRSNYRGRRSRKKFPANTRSQNSRHLTTMSTAPYFNIKRLSSGSTEGKAVAQIPSPFQRLPPEIRDQIYDHIFEPHRVELIRRSEKDLTKHPKRVYYRLYHNQLRSRDPITQQIQDPCRKTQLPVPIALVFTCRSIYCDTLWWLYSTTQFVFTSTKTMNRFFNTIPSEVQPAIRHVEINQEMHSEPSLTEHRIHKVRSDWAFTMACENLVRCCSGLQVLYIYFRIRDWPMSLEIGETWSLPMMAFAEYKGKGGLDVVTINLDMPRFGVQKLKNMAKTLEKRFMKPKAFQIREDERLARELSCSFMELRVEGNY</sequence>
<protein>
    <recommendedName>
        <fullName evidence="2">DUF7730 domain-containing protein</fullName>
    </recommendedName>
</protein>
<evidence type="ECO:0000256" key="1">
    <source>
        <dbReference type="SAM" id="MobiDB-lite"/>
    </source>
</evidence>
<feature type="region of interest" description="Disordered" evidence="1">
    <location>
        <begin position="1"/>
        <end position="29"/>
    </location>
</feature>
<evidence type="ECO:0000259" key="2">
    <source>
        <dbReference type="Pfam" id="PF24864"/>
    </source>
</evidence>
<feature type="domain" description="DUF7730" evidence="2">
    <location>
        <begin position="154"/>
        <end position="296"/>
    </location>
</feature>
<proteinExistence type="predicted"/>
<dbReference type="AlphaFoldDB" id="A0A318Y595"/>
<dbReference type="InterPro" id="IPR056632">
    <property type="entry name" value="DUF7730"/>
</dbReference>
<evidence type="ECO:0000313" key="4">
    <source>
        <dbReference type="Proteomes" id="UP000247647"/>
    </source>
</evidence>
<organism evidence="3 4">
    <name type="scientific">Aspergillus neoniger (strain CBS 115656)</name>
    <dbReference type="NCBI Taxonomy" id="1448310"/>
    <lineage>
        <taxon>Eukaryota</taxon>
        <taxon>Fungi</taxon>
        <taxon>Dikarya</taxon>
        <taxon>Ascomycota</taxon>
        <taxon>Pezizomycotina</taxon>
        <taxon>Eurotiomycetes</taxon>
        <taxon>Eurotiomycetidae</taxon>
        <taxon>Eurotiales</taxon>
        <taxon>Aspergillaceae</taxon>
        <taxon>Aspergillus</taxon>
        <taxon>Aspergillus subgen. Circumdati</taxon>
    </lineage>
</organism>
<dbReference type="OrthoDB" id="4757095at2759"/>
<feature type="compositionally biased region" description="Low complexity" evidence="1">
    <location>
        <begin position="10"/>
        <end position="21"/>
    </location>
</feature>
<dbReference type="PANTHER" id="PTHR38790:SF8">
    <property type="entry name" value="F-BOX DOMAIN-CONTAINING PROTEIN"/>
    <property type="match status" value="1"/>
</dbReference>
<feature type="compositionally biased region" description="Basic residues" evidence="1">
    <location>
        <begin position="100"/>
        <end position="111"/>
    </location>
</feature>
<gene>
    <name evidence="3" type="ORF">BO87DRAFT_410543</name>
</gene>
<evidence type="ECO:0000313" key="3">
    <source>
        <dbReference type="EMBL" id="PYH29416.1"/>
    </source>
</evidence>
<dbReference type="RefSeq" id="XP_025474894.1">
    <property type="nucleotide sequence ID" value="XM_025626339.1"/>
</dbReference>